<dbReference type="AlphaFoldDB" id="K0PP55"/>
<evidence type="ECO:0000313" key="3">
    <source>
        <dbReference type="Proteomes" id="UP000009319"/>
    </source>
</evidence>
<sequence length="61" mass="7102">MNQDGYVPDKIVQIRRNTKAAKRFLVRLLKKKGKAPKRIITEKLRSYGAARRQVMPAAEHR</sequence>
<dbReference type="STRING" id="1211777.BN77_2803"/>
<dbReference type="EMBL" id="CANI01000019">
    <property type="protein sequence ID" value="CCM75633.1"/>
    <property type="molecule type" value="Genomic_DNA"/>
</dbReference>
<dbReference type="Pfam" id="PF13610">
    <property type="entry name" value="DDE_Tnp_IS240"/>
    <property type="match status" value="1"/>
</dbReference>
<comment type="caution">
    <text evidence="2">The sequence shown here is derived from an EMBL/GenBank/DDBJ whole genome shotgun (WGS) entry which is preliminary data.</text>
</comment>
<organism evidence="2 3">
    <name type="scientific">Rhizobium mesoamericanum STM3625</name>
    <dbReference type="NCBI Taxonomy" id="1211777"/>
    <lineage>
        <taxon>Bacteria</taxon>
        <taxon>Pseudomonadati</taxon>
        <taxon>Pseudomonadota</taxon>
        <taxon>Alphaproteobacteria</taxon>
        <taxon>Hyphomicrobiales</taxon>
        <taxon>Rhizobiaceae</taxon>
        <taxon>Rhizobium/Agrobacterium group</taxon>
        <taxon>Rhizobium</taxon>
    </lineage>
</organism>
<proteinExistence type="predicted"/>
<gene>
    <name evidence="2" type="ORF">BN77_2803</name>
</gene>
<reference evidence="2 3" key="1">
    <citation type="journal article" date="2013" name="Genome Announc.">
        <title>Draft Genome Sequence of Rhizobium mesoamericanum STM3625, a Nitrogen-Fixing Symbiont of Mimosa pudica Isolated in French Guiana (South America).</title>
        <authorList>
            <person name="Moulin L."/>
            <person name="Mornico D."/>
            <person name="Melkonian R."/>
            <person name="Klonowska A."/>
        </authorList>
    </citation>
    <scope>NUCLEOTIDE SEQUENCE [LARGE SCALE GENOMIC DNA]</scope>
    <source>
        <strain evidence="2 3">STM3625</strain>
    </source>
</reference>
<accession>K0PP55</accession>
<dbReference type="InterPro" id="IPR052183">
    <property type="entry name" value="IS_Transposase"/>
</dbReference>
<name>K0PP55_9HYPH</name>
<dbReference type="eggNOG" id="COG3316">
    <property type="taxonomic scope" value="Bacteria"/>
</dbReference>
<feature type="domain" description="DDE" evidence="1">
    <location>
        <begin position="2"/>
        <end position="55"/>
    </location>
</feature>
<evidence type="ECO:0000313" key="2">
    <source>
        <dbReference type="EMBL" id="CCM75633.1"/>
    </source>
</evidence>
<dbReference type="HOGENOM" id="CLU_2919623_0_0_5"/>
<protein>
    <submittedName>
        <fullName evidence="2">Transposase</fullName>
    </submittedName>
</protein>
<dbReference type="Proteomes" id="UP000009319">
    <property type="component" value="Unassembled WGS sequence"/>
</dbReference>
<keyword evidence="3" id="KW-1185">Reference proteome</keyword>
<dbReference type="PANTHER" id="PTHR35528">
    <property type="entry name" value="BLL1675 PROTEIN"/>
    <property type="match status" value="1"/>
</dbReference>
<dbReference type="PANTHER" id="PTHR35528:SF3">
    <property type="entry name" value="BLL1675 PROTEIN"/>
    <property type="match status" value="1"/>
</dbReference>
<dbReference type="InterPro" id="IPR032874">
    <property type="entry name" value="DDE_dom"/>
</dbReference>
<evidence type="ECO:0000259" key="1">
    <source>
        <dbReference type="Pfam" id="PF13610"/>
    </source>
</evidence>